<keyword evidence="1" id="KW-1133">Transmembrane helix</keyword>
<name>A0A4T0WZ89_9ASCO</name>
<proteinExistence type="predicted"/>
<feature type="transmembrane region" description="Helical" evidence="1">
    <location>
        <begin position="195"/>
        <end position="213"/>
    </location>
</feature>
<keyword evidence="1" id="KW-0812">Transmembrane</keyword>
<dbReference type="OrthoDB" id="431202at2759"/>
<dbReference type="PANTHER" id="PTHR31735">
    <property type="entry name" value="VACUOLAR MEMBRANE PROTEIN YPL162C"/>
    <property type="match status" value="1"/>
</dbReference>
<dbReference type="Pfam" id="PF12400">
    <property type="entry name" value="STIMATE"/>
    <property type="match status" value="1"/>
</dbReference>
<dbReference type="EMBL" id="SELW01000586">
    <property type="protein sequence ID" value="TID19867.1"/>
    <property type="molecule type" value="Genomic_DNA"/>
</dbReference>
<dbReference type="STRING" id="52247.A0A4T0WZ89"/>
<feature type="transmembrane region" description="Helical" evidence="1">
    <location>
        <begin position="151"/>
        <end position="175"/>
    </location>
</feature>
<evidence type="ECO:0000256" key="1">
    <source>
        <dbReference type="SAM" id="Phobius"/>
    </source>
</evidence>
<dbReference type="AlphaFoldDB" id="A0A4T0WZ89"/>
<evidence type="ECO:0000313" key="2">
    <source>
        <dbReference type="EMBL" id="TID19867.1"/>
    </source>
</evidence>
<feature type="transmembrane region" description="Helical" evidence="1">
    <location>
        <begin position="98"/>
        <end position="121"/>
    </location>
</feature>
<comment type="caution">
    <text evidence="2">The sequence shown here is derived from an EMBL/GenBank/DDBJ whole genome shotgun (WGS) entry which is preliminary data.</text>
</comment>
<gene>
    <name evidence="2" type="ORF">CANINC_003662</name>
</gene>
<reference evidence="2 3" key="1">
    <citation type="journal article" date="2019" name="Front. Genet.">
        <title>Whole-Genome Sequencing of the Opportunistic Yeast Pathogen Candida inconspicua Uncovers Its Hybrid Origin.</title>
        <authorList>
            <person name="Mixao V."/>
            <person name="Hansen A.P."/>
            <person name="Saus E."/>
            <person name="Boekhout T."/>
            <person name="Lass-Florl C."/>
            <person name="Gabaldon T."/>
        </authorList>
    </citation>
    <scope>NUCLEOTIDE SEQUENCE [LARGE SCALE GENOMIC DNA]</scope>
    <source>
        <strain evidence="2 3">CBS 180</strain>
    </source>
</reference>
<dbReference type="GO" id="GO:0016020">
    <property type="term" value="C:membrane"/>
    <property type="evidence" value="ECO:0007669"/>
    <property type="project" value="TreeGrafter"/>
</dbReference>
<keyword evidence="1" id="KW-0472">Membrane</keyword>
<protein>
    <submittedName>
        <fullName evidence="2">Uncharacterized protein</fullName>
    </submittedName>
</protein>
<accession>A0A4T0WZ89</accession>
<dbReference type="InterPro" id="IPR022127">
    <property type="entry name" value="STIMATE/YPL162C"/>
</dbReference>
<dbReference type="PANTHER" id="PTHR31735:SF1">
    <property type="entry name" value="VACUOLAR MEMBRANE PROTEIN YPL162C"/>
    <property type="match status" value="1"/>
</dbReference>
<evidence type="ECO:0000313" key="3">
    <source>
        <dbReference type="Proteomes" id="UP000307173"/>
    </source>
</evidence>
<dbReference type="Proteomes" id="UP000307173">
    <property type="component" value="Unassembled WGS sequence"/>
</dbReference>
<feature type="transmembrane region" description="Helical" evidence="1">
    <location>
        <begin position="60"/>
        <end position="78"/>
    </location>
</feature>
<sequence>MTSDGNGNGNDNGKCELLGPFALFVQGLMGIIVVSTLVWKRYHERPVRRSWEVWAFDVSKQIIGASFVHIINVFISIISKVRQKDIQFHRIVDNPCDYYFLNLLFDTTVGIPILYGCIIGLTKICKLIGLVGVECGEYGDPPRFSYYLKQLMIFLAATVIMKGTIYETMITFPILVRLAMWALSRLDKYPNVQEGFVLLVFPLVMNVLQYYTVDTLIKGHRVAI</sequence>
<feature type="transmembrane region" description="Helical" evidence="1">
    <location>
        <begin position="20"/>
        <end position="39"/>
    </location>
</feature>
<organism evidence="2 3">
    <name type="scientific">Pichia inconspicua</name>
    <dbReference type="NCBI Taxonomy" id="52247"/>
    <lineage>
        <taxon>Eukaryota</taxon>
        <taxon>Fungi</taxon>
        <taxon>Dikarya</taxon>
        <taxon>Ascomycota</taxon>
        <taxon>Saccharomycotina</taxon>
        <taxon>Pichiomycetes</taxon>
        <taxon>Pichiales</taxon>
        <taxon>Pichiaceae</taxon>
        <taxon>Pichia</taxon>
    </lineage>
</organism>
<keyword evidence="3" id="KW-1185">Reference proteome</keyword>